<gene>
    <name evidence="1" type="ORF">METZ01_LOCUS218319</name>
</gene>
<dbReference type="InterPro" id="IPR013785">
    <property type="entry name" value="Aldolase_TIM"/>
</dbReference>
<evidence type="ECO:0008006" key="2">
    <source>
        <dbReference type="Google" id="ProtNLM"/>
    </source>
</evidence>
<feature type="non-terminal residue" evidence="1">
    <location>
        <position position="1"/>
    </location>
</feature>
<protein>
    <recommendedName>
        <fullName evidence="2">Transaldolase</fullName>
    </recommendedName>
</protein>
<dbReference type="Gene3D" id="3.20.20.70">
    <property type="entry name" value="Aldolase class I"/>
    <property type="match status" value="1"/>
</dbReference>
<dbReference type="SUPFAM" id="SSF51569">
    <property type="entry name" value="Aldolase"/>
    <property type="match status" value="1"/>
</dbReference>
<organism evidence="1">
    <name type="scientific">marine metagenome</name>
    <dbReference type="NCBI Taxonomy" id="408172"/>
    <lineage>
        <taxon>unclassified sequences</taxon>
        <taxon>metagenomes</taxon>
        <taxon>ecological metagenomes</taxon>
    </lineage>
</organism>
<proteinExistence type="predicted"/>
<reference evidence="1" key="1">
    <citation type="submission" date="2018-05" db="EMBL/GenBank/DDBJ databases">
        <authorList>
            <person name="Lanie J.A."/>
            <person name="Ng W.-L."/>
            <person name="Kazmierczak K.M."/>
            <person name="Andrzejewski T.M."/>
            <person name="Davidsen T.M."/>
            <person name="Wayne K.J."/>
            <person name="Tettelin H."/>
            <person name="Glass J.I."/>
            <person name="Rusch D."/>
            <person name="Podicherti R."/>
            <person name="Tsui H.-C.T."/>
            <person name="Winkler M.E."/>
        </authorList>
    </citation>
    <scope>NUCLEOTIDE SEQUENCE</scope>
</reference>
<dbReference type="AlphaFoldDB" id="A0A382FSC7"/>
<dbReference type="EMBL" id="UINC01051375">
    <property type="protein sequence ID" value="SVB65465.1"/>
    <property type="molecule type" value="Genomic_DNA"/>
</dbReference>
<name>A0A382FSC7_9ZZZZ</name>
<sequence length="65" mass="7422">DHGCVTNSLVQDEDESVVYFDKLNSYNISIDDITDELLEDGVKQFVDSYNELINAIEAKRIKIRA</sequence>
<evidence type="ECO:0000313" key="1">
    <source>
        <dbReference type="EMBL" id="SVB65465.1"/>
    </source>
</evidence>
<accession>A0A382FSC7</accession>